<dbReference type="EMBL" id="JAAMAY010000046">
    <property type="protein sequence ID" value="NTC32151.1"/>
    <property type="molecule type" value="Genomic_DNA"/>
</dbReference>
<comment type="caution">
    <text evidence="2">The sequence shown here is derived from an EMBL/GenBank/DDBJ whole genome shotgun (WGS) entry which is preliminary data.</text>
</comment>
<evidence type="ECO:0000259" key="1">
    <source>
        <dbReference type="Pfam" id="PF13175"/>
    </source>
</evidence>
<organism evidence="2 3">
    <name type="scientific">Agrobacterium tumefaciens</name>
    <dbReference type="NCBI Taxonomy" id="358"/>
    <lineage>
        <taxon>Bacteria</taxon>
        <taxon>Pseudomonadati</taxon>
        <taxon>Pseudomonadota</taxon>
        <taxon>Alphaproteobacteria</taxon>
        <taxon>Hyphomicrobiales</taxon>
        <taxon>Rhizobiaceae</taxon>
        <taxon>Rhizobium/Agrobacterium group</taxon>
        <taxon>Agrobacterium</taxon>
        <taxon>Agrobacterium tumefaciens complex</taxon>
    </lineage>
</organism>
<sequence>MKIEQLTIRNFRCFGREGVKFTCEEAVTAFVGNNGSGRTAIFAAIQKAFGTSSAQPTSGQGPASTQSL</sequence>
<name>A0AA44FCX3_AGRTU</name>
<proteinExistence type="predicted"/>
<dbReference type="InterPro" id="IPR027417">
    <property type="entry name" value="P-loop_NTPase"/>
</dbReference>
<gene>
    <name evidence="2" type="ORF">G6M46_28840</name>
</gene>
<dbReference type="Proteomes" id="UP000702952">
    <property type="component" value="Unassembled WGS sequence"/>
</dbReference>
<evidence type="ECO:0000313" key="2">
    <source>
        <dbReference type="EMBL" id="NTC32151.1"/>
    </source>
</evidence>
<protein>
    <submittedName>
        <fullName evidence="2">AAA family ATPase</fullName>
    </submittedName>
</protein>
<dbReference type="AlphaFoldDB" id="A0AA44FCX3"/>
<dbReference type="Gene3D" id="3.40.50.300">
    <property type="entry name" value="P-loop containing nucleotide triphosphate hydrolases"/>
    <property type="match status" value="1"/>
</dbReference>
<dbReference type="InterPro" id="IPR041685">
    <property type="entry name" value="AAA_GajA/Old/RecF-like"/>
</dbReference>
<dbReference type="InterPro" id="IPR051396">
    <property type="entry name" value="Bact_Antivir_Def_Nuclease"/>
</dbReference>
<accession>A0AA44FCX3</accession>
<dbReference type="PANTHER" id="PTHR43581:SF4">
    <property type="entry name" value="ATP_GTP PHOSPHATASE"/>
    <property type="match status" value="1"/>
</dbReference>
<reference evidence="2" key="1">
    <citation type="journal article" date="2020" name="Science">
        <title>Unexpected conservation and global transmission of agrobacterial virulence plasmids.</title>
        <authorList>
            <person name="Weisberg A.J."/>
            <person name="Davis E.W. 2nd"/>
            <person name="Tabima J."/>
            <person name="Belcher M.S."/>
            <person name="Miller M."/>
            <person name="Kuo C.H."/>
            <person name="Loper J.E."/>
            <person name="Grunwald N.J."/>
            <person name="Putnam M.L."/>
            <person name="Chang J.H."/>
        </authorList>
    </citation>
    <scope>NUCLEOTIDE SEQUENCE</scope>
    <source>
        <strain evidence="2">17-1853-1a</strain>
    </source>
</reference>
<dbReference type="RefSeq" id="WP_065660173.1">
    <property type="nucleotide sequence ID" value="NZ_CP123839.1"/>
</dbReference>
<feature type="domain" description="Endonuclease GajA/Old nuclease/RecF-like AAA" evidence="1">
    <location>
        <begin position="1"/>
        <end position="52"/>
    </location>
</feature>
<dbReference type="SUPFAM" id="SSF52540">
    <property type="entry name" value="P-loop containing nucleoside triphosphate hydrolases"/>
    <property type="match status" value="1"/>
</dbReference>
<dbReference type="PANTHER" id="PTHR43581">
    <property type="entry name" value="ATP/GTP PHOSPHATASE"/>
    <property type="match status" value="1"/>
</dbReference>
<evidence type="ECO:0000313" key="3">
    <source>
        <dbReference type="Proteomes" id="UP000702952"/>
    </source>
</evidence>
<dbReference type="Pfam" id="PF13175">
    <property type="entry name" value="AAA_15"/>
    <property type="match status" value="1"/>
</dbReference>